<dbReference type="Pfam" id="PF01582">
    <property type="entry name" value="TIR"/>
    <property type="match status" value="1"/>
</dbReference>
<dbReference type="PANTHER" id="PTHR11017:SF479">
    <property type="entry name" value="DISEASE RESISTANCE PROTEIN (TIR-NBS-LRR CLASS) FAMILY"/>
    <property type="match status" value="1"/>
</dbReference>
<dbReference type="InterPro" id="IPR035897">
    <property type="entry name" value="Toll_tir_struct_dom_sf"/>
</dbReference>
<dbReference type="Pfam" id="PF07725">
    <property type="entry name" value="LRR_3"/>
    <property type="match status" value="1"/>
</dbReference>
<feature type="domain" description="TIR" evidence="5">
    <location>
        <begin position="66"/>
        <end position="232"/>
    </location>
</feature>
<evidence type="ECO:0000313" key="6">
    <source>
        <dbReference type="EMBL" id="KAJ7950441.1"/>
    </source>
</evidence>
<dbReference type="PANTHER" id="PTHR11017">
    <property type="entry name" value="LEUCINE-RICH REPEAT-CONTAINING PROTEIN"/>
    <property type="match status" value="1"/>
</dbReference>
<dbReference type="InterPro" id="IPR027417">
    <property type="entry name" value="P-loop_NTPase"/>
</dbReference>
<evidence type="ECO:0000313" key="7">
    <source>
        <dbReference type="Proteomes" id="UP001163823"/>
    </source>
</evidence>
<dbReference type="KEGG" id="qsa:O6P43_026632"/>
<evidence type="ECO:0000256" key="4">
    <source>
        <dbReference type="ARBA" id="ARBA00023027"/>
    </source>
</evidence>
<dbReference type="GO" id="GO:0043531">
    <property type="term" value="F:ADP binding"/>
    <property type="evidence" value="ECO:0007669"/>
    <property type="project" value="InterPro"/>
</dbReference>
<accession>A0AAD7PCG3</accession>
<dbReference type="Gene3D" id="1.10.8.430">
    <property type="entry name" value="Helical domain of apoptotic protease-activating factors"/>
    <property type="match status" value="1"/>
</dbReference>
<dbReference type="PROSITE" id="PS50104">
    <property type="entry name" value="TIR"/>
    <property type="match status" value="1"/>
</dbReference>
<dbReference type="InterPro" id="IPR002182">
    <property type="entry name" value="NB-ARC"/>
</dbReference>
<evidence type="ECO:0000256" key="1">
    <source>
        <dbReference type="ARBA" id="ARBA00022614"/>
    </source>
</evidence>
<dbReference type="FunFam" id="3.40.50.10140:FF:000007">
    <property type="entry name" value="Disease resistance protein (TIR-NBS-LRR class)"/>
    <property type="match status" value="1"/>
</dbReference>
<dbReference type="EMBL" id="JARAOO010000011">
    <property type="protein sequence ID" value="KAJ7950441.1"/>
    <property type="molecule type" value="Genomic_DNA"/>
</dbReference>
<keyword evidence="3" id="KW-0611">Plant defense</keyword>
<dbReference type="GO" id="GO:0006952">
    <property type="term" value="P:defense response"/>
    <property type="evidence" value="ECO:0007669"/>
    <property type="project" value="UniProtKB-KW"/>
</dbReference>
<evidence type="ECO:0000259" key="5">
    <source>
        <dbReference type="PROSITE" id="PS50104"/>
    </source>
</evidence>
<sequence>MMKIKKRQVGNHMEHFKPIFINLRLERFRTFSLCESKRVCPWLLHPLPLSFFSPPPPPPPPPVLQQKHDVFISFRGKDTRTNFTSHLDAAFRKKNIQIYIDYKLKRGYEIAEALFKAIEESVLSVVVFSENYASSSWCLDELVEIHEWSKTNKQIVIPVFYKVDPTHVRHQTGSYAVAFAEHQQNPGIDTNRMQKWKEALTETTNLAGLDSFTHRLESDFIEEIIKVVLKELSNVTMTAYDLKNFVGIERHISEVESLLHIDSRNFGIIGIWGIGGVGKTTIANAVYYKLQSGFDSCYFVANVRENSEKRGLNGLRNKLLSHILDKKIKISTPDLPPFVKNGLRRKKVLIVLDDVHKTRELEYLAGGEYLATGDDWFGSGSRIIVTTRDKGVFRKDDKIYEVEELNSHEALELFNFYAFNRKQPGSDYMEMSNKVLSYAKGIPLVLKVLGLTLARLKNPEEWADALKNLKKIPDSGIHDVLSLSYQGLNEEQKDIFLDIACFFKGENREFVIRILDACGFSAVSGLRVLADKSLVTISIGIVEMHDLLQEMGWEIVRQQSIKNPEMRSRLWVPGDVFEVLNQNMGTKHIESIYLDMYKIGEIDLNPAIFANFQNLRLLRFYNSDLEDSNKVCLLSDLECLPKKLRYLFWHGYPSKSLPSRFCPENLVELSMPYSNIEQLWNGVQRMANLKKIDLSYSRKLTNIQNLSAAGLSSLGELNLRGCCNLLQIPEDIGFLSSLYRLDLTDCTRLVFLPELPPFLRYLYATNCISLRKVSGSKVALNSRNVTEDTWNNHCRFPEFDFSGCLELDQESCSNILGDTETRMARLSGKLSHSLALFLPENKILDLIIHRAKGSCLAMRISPGFCDGSLLEFAHCVTEFNGDLKDFRLLCDLKINGGNIKNCNFPCLWYGTGFFYAHNIIFWYDPAFHNHTIKKNKNGYHSDVISYDISSINVYGSEYFWKVKQCGIWLFYAQELDKSFIVLSKDGGFVLNVFVGSDGAIAIVRGGGATVVGHAGASLVGGIDNIVTGFGGGGVISVNSGSGVVGFDGTAVLAGAGGIVNVDSGCNGDVVVIVDSRVDVIGIRDNVYGDDADVYVEERRRKTKWGNGMSLNLF</sequence>
<dbReference type="SUPFAM" id="SSF52540">
    <property type="entry name" value="P-loop containing nucleoside triphosphate hydrolases"/>
    <property type="match status" value="1"/>
</dbReference>
<dbReference type="PRINTS" id="PR00364">
    <property type="entry name" value="DISEASERSIST"/>
</dbReference>
<evidence type="ECO:0000256" key="2">
    <source>
        <dbReference type="ARBA" id="ARBA00022737"/>
    </source>
</evidence>
<keyword evidence="7" id="KW-1185">Reference proteome</keyword>
<dbReference type="InterPro" id="IPR000157">
    <property type="entry name" value="TIR_dom"/>
</dbReference>
<dbReference type="Gene3D" id="3.40.50.10140">
    <property type="entry name" value="Toll/interleukin-1 receptor homology (TIR) domain"/>
    <property type="match status" value="1"/>
</dbReference>
<dbReference type="AlphaFoldDB" id="A0AAD7PCG3"/>
<keyword evidence="1" id="KW-0433">Leucine-rich repeat</keyword>
<name>A0AAD7PCG3_QUISA</name>
<dbReference type="SMART" id="SM00255">
    <property type="entry name" value="TIR"/>
    <property type="match status" value="1"/>
</dbReference>
<dbReference type="InterPro" id="IPR044974">
    <property type="entry name" value="Disease_R_plants"/>
</dbReference>
<dbReference type="SUPFAM" id="SSF52200">
    <property type="entry name" value="Toll/Interleukin receptor TIR domain"/>
    <property type="match status" value="1"/>
</dbReference>
<keyword evidence="4" id="KW-0520">NAD</keyword>
<reference evidence="6" key="1">
    <citation type="journal article" date="2023" name="Science">
        <title>Elucidation of the pathway for biosynthesis of saponin adjuvants from the soapbark tree.</title>
        <authorList>
            <person name="Reed J."/>
            <person name="Orme A."/>
            <person name="El-Demerdash A."/>
            <person name="Owen C."/>
            <person name="Martin L.B.B."/>
            <person name="Misra R.C."/>
            <person name="Kikuchi S."/>
            <person name="Rejzek M."/>
            <person name="Martin A.C."/>
            <person name="Harkess A."/>
            <person name="Leebens-Mack J."/>
            <person name="Louveau T."/>
            <person name="Stephenson M.J."/>
            <person name="Osbourn A."/>
        </authorList>
    </citation>
    <scope>NUCLEOTIDE SEQUENCE</scope>
    <source>
        <strain evidence="6">S10</strain>
    </source>
</reference>
<dbReference type="Gene3D" id="3.40.50.300">
    <property type="entry name" value="P-loop containing nucleotide triphosphate hydrolases"/>
    <property type="match status" value="1"/>
</dbReference>
<dbReference type="SUPFAM" id="SSF52058">
    <property type="entry name" value="L domain-like"/>
    <property type="match status" value="1"/>
</dbReference>
<dbReference type="InterPro" id="IPR042197">
    <property type="entry name" value="Apaf_helical"/>
</dbReference>
<dbReference type="InterPro" id="IPR036390">
    <property type="entry name" value="WH_DNA-bd_sf"/>
</dbReference>
<keyword evidence="2" id="KW-0677">Repeat</keyword>
<dbReference type="InterPro" id="IPR011713">
    <property type="entry name" value="Leu-rich_rpt_3"/>
</dbReference>
<dbReference type="GO" id="GO:0007165">
    <property type="term" value="P:signal transduction"/>
    <property type="evidence" value="ECO:0007669"/>
    <property type="project" value="InterPro"/>
</dbReference>
<dbReference type="InterPro" id="IPR058192">
    <property type="entry name" value="WHD_ROQ1-like"/>
</dbReference>
<dbReference type="Proteomes" id="UP001163823">
    <property type="component" value="Chromosome 11"/>
</dbReference>
<gene>
    <name evidence="6" type="ORF">O6P43_026632</name>
</gene>
<proteinExistence type="predicted"/>
<dbReference type="Pfam" id="PF00931">
    <property type="entry name" value="NB-ARC"/>
    <property type="match status" value="1"/>
</dbReference>
<organism evidence="6 7">
    <name type="scientific">Quillaja saponaria</name>
    <name type="common">Soap bark tree</name>
    <dbReference type="NCBI Taxonomy" id="32244"/>
    <lineage>
        <taxon>Eukaryota</taxon>
        <taxon>Viridiplantae</taxon>
        <taxon>Streptophyta</taxon>
        <taxon>Embryophyta</taxon>
        <taxon>Tracheophyta</taxon>
        <taxon>Spermatophyta</taxon>
        <taxon>Magnoliopsida</taxon>
        <taxon>eudicotyledons</taxon>
        <taxon>Gunneridae</taxon>
        <taxon>Pentapetalae</taxon>
        <taxon>rosids</taxon>
        <taxon>fabids</taxon>
        <taxon>Fabales</taxon>
        <taxon>Quillajaceae</taxon>
        <taxon>Quillaja</taxon>
    </lineage>
</organism>
<dbReference type="Pfam" id="PF23282">
    <property type="entry name" value="WHD_ROQ1"/>
    <property type="match status" value="1"/>
</dbReference>
<dbReference type="SUPFAM" id="SSF46785">
    <property type="entry name" value="Winged helix' DNA-binding domain"/>
    <property type="match status" value="1"/>
</dbReference>
<comment type="caution">
    <text evidence="6">The sequence shown here is derived from an EMBL/GenBank/DDBJ whole genome shotgun (WGS) entry which is preliminary data.</text>
</comment>
<protein>
    <submittedName>
        <fullName evidence="6">Disease resistance protein (TIR-NBS-LRR class)</fullName>
    </submittedName>
</protein>
<dbReference type="Gene3D" id="3.80.10.10">
    <property type="entry name" value="Ribonuclease Inhibitor"/>
    <property type="match status" value="1"/>
</dbReference>
<dbReference type="InterPro" id="IPR032675">
    <property type="entry name" value="LRR_dom_sf"/>
</dbReference>
<evidence type="ECO:0000256" key="3">
    <source>
        <dbReference type="ARBA" id="ARBA00022821"/>
    </source>
</evidence>